<dbReference type="Gene3D" id="2.60.40.10">
    <property type="entry name" value="Immunoglobulins"/>
    <property type="match status" value="1"/>
</dbReference>
<gene>
    <name evidence="2" type="ORF">ACFQZJ_07585</name>
</gene>
<evidence type="ECO:0000313" key="2">
    <source>
        <dbReference type="EMBL" id="MFD0797316.1"/>
    </source>
</evidence>
<accession>A0ABW3B356</accession>
<dbReference type="RefSeq" id="WP_379933551.1">
    <property type="nucleotide sequence ID" value="NZ_JBHTHY010000004.1"/>
</dbReference>
<keyword evidence="3" id="KW-1185">Reference proteome</keyword>
<dbReference type="InterPro" id="IPR013783">
    <property type="entry name" value="Ig-like_fold"/>
</dbReference>
<proteinExistence type="predicted"/>
<dbReference type="SUPFAM" id="SSF49299">
    <property type="entry name" value="PKD domain"/>
    <property type="match status" value="1"/>
</dbReference>
<name>A0ABW3B356_9FLAO</name>
<dbReference type="SMART" id="SM00089">
    <property type="entry name" value="PKD"/>
    <property type="match status" value="1"/>
</dbReference>
<organism evidence="2 3">
    <name type="scientific">Maribacter chungangensis</name>
    <dbReference type="NCBI Taxonomy" id="1069117"/>
    <lineage>
        <taxon>Bacteria</taxon>
        <taxon>Pseudomonadati</taxon>
        <taxon>Bacteroidota</taxon>
        <taxon>Flavobacteriia</taxon>
        <taxon>Flavobacteriales</taxon>
        <taxon>Flavobacteriaceae</taxon>
        <taxon>Maribacter</taxon>
    </lineage>
</organism>
<feature type="domain" description="PKD" evidence="1">
    <location>
        <begin position="397"/>
        <end position="454"/>
    </location>
</feature>
<dbReference type="NCBIfam" id="TIGR04131">
    <property type="entry name" value="Bac_Flav_CTERM"/>
    <property type="match status" value="1"/>
</dbReference>
<comment type="caution">
    <text evidence="2">The sequence shown here is derived from an EMBL/GenBank/DDBJ whole genome shotgun (WGS) entry which is preliminary data.</text>
</comment>
<evidence type="ECO:0000259" key="1">
    <source>
        <dbReference type="PROSITE" id="PS50093"/>
    </source>
</evidence>
<dbReference type="InterPro" id="IPR022409">
    <property type="entry name" value="PKD/Chitinase_dom"/>
</dbReference>
<dbReference type="EMBL" id="JBHTHY010000004">
    <property type="protein sequence ID" value="MFD0797316.1"/>
    <property type="molecule type" value="Genomic_DNA"/>
</dbReference>
<sequence>MKSIPLFFFVLFGLCTNAQQEASIWYFGRNAGLDFSTGVPTAITDGQTFTNEGTATISDSNGDLLFYTDGSTVWNRNHDIMPNGSGLNGDFSSTQSAIIIPLPENDTIYYVFTVDDGGEENGFQYTIVDITLDGGLGDVTTKNVLLTTPTAEKLTAVQHANNRDIWVLTHQYGTNNFLAYLVTPAGINTVPVTTAIGKEYPILEYGLGTRGYMKVSPDGSMVAIASFLHLELLKFDDTNGVFSDPIVLNDYYANRFNLDNFLLHYGVEFSPDSSKLYCSSDIREVFMPITYNITQFDISSYTTNDIQDSAVELVHKSNLRPGAMQLALDGKIYVSLDAKPSLGVINEPNTSGLACDYVENAIELNSGISVLGLPPFIQSYFLVGIEVENLCSGNGTSFEVNSSETIVSALWNFGDGVTSTEERPLHNYTTGGIYTVSVTVTTATNTKTETRVIVIDETPTAGTVADVTDCTEQQTYTVDVSAFDTPVLGTQDASVFETAYFLSQENADANLNPLDTVHEFALGTTPVFVRVSNTNNRDCYATTRFIVTARQSPVLPTLTDWTVCDDDTDGFYTFDLSLKNEEIFNGQDETNFEVRYFASQEDADAGSDALPFTYTNTLPMEELFVRFQNSNFPSCYSTGSFMIEVSSGVVANTPADLEACDDNNDGVAMFDLTETTPEIIVLQNPASLEVSYHRSMEEAASGANPLPTSYTNTTTYEQRIHVRVQNASDASCYATTFFTLRVSDTPQFQTVTDWTVCDTDTDGLSQFNLSEKNSEILGNQNGSNFTISYHETLAEAELGENEILGYYQNTSNPQLIYYKLESASNPDCFVTGSFQIEIFNTPFAIQPSAMIICASEELADQTIDLSQRTTEILGTQDPNQFNVDYYASELDAQNDSNRLDAKNYIVSLGEEIVYARVARINLQTCFATTPLELILNPLPNIPLEERYVICPDSPTLTIDGGDFETWSWQNGDGIELADTRTFNVDELGDYQLTVSIVQNGVRCENTAEFQVLSSGAPENMEVSVNGFSDQIALNITATGTGPFEYSVDGENYQTSNEFTVFPGAYIVYVRDVLECRILTKEINAIGYQRFFTPNGDGIHEYWNIIGTELYPEAQLYIFDRYGKFISQVDAASAGWDGTKNGTPLPESDYWFQYNYANDQVITGHFSLKR</sequence>
<dbReference type="PROSITE" id="PS50093">
    <property type="entry name" value="PKD"/>
    <property type="match status" value="1"/>
</dbReference>
<protein>
    <submittedName>
        <fullName evidence="2">T9SS type B sorting domain-containing protein</fullName>
    </submittedName>
</protein>
<evidence type="ECO:0000313" key="3">
    <source>
        <dbReference type="Proteomes" id="UP001597012"/>
    </source>
</evidence>
<reference evidence="3" key="1">
    <citation type="journal article" date="2019" name="Int. J. Syst. Evol. Microbiol.">
        <title>The Global Catalogue of Microorganisms (GCM) 10K type strain sequencing project: providing services to taxonomists for standard genome sequencing and annotation.</title>
        <authorList>
            <consortium name="The Broad Institute Genomics Platform"/>
            <consortium name="The Broad Institute Genome Sequencing Center for Infectious Disease"/>
            <person name="Wu L."/>
            <person name="Ma J."/>
        </authorList>
    </citation>
    <scope>NUCLEOTIDE SEQUENCE [LARGE SCALE GENOMIC DNA]</scope>
    <source>
        <strain evidence="3">CCUG 61948</strain>
    </source>
</reference>
<dbReference type="Proteomes" id="UP001597012">
    <property type="component" value="Unassembled WGS sequence"/>
</dbReference>
<dbReference type="InterPro" id="IPR026341">
    <property type="entry name" value="T9SS_type_B"/>
</dbReference>
<dbReference type="InterPro" id="IPR000601">
    <property type="entry name" value="PKD_dom"/>
</dbReference>
<dbReference type="Pfam" id="PF13585">
    <property type="entry name" value="CHU_C"/>
    <property type="match status" value="1"/>
</dbReference>
<dbReference type="Pfam" id="PF18911">
    <property type="entry name" value="PKD_4"/>
    <property type="match status" value="1"/>
</dbReference>
<dbReference type="InterPro" id="IPR035986">
    <property type="entry name" value="PKD_dom_sf"/>
</dbReference>